<sequence length="200" mass="22427">MSRLSRWSRRKRGEPTDTPSASTHGIASEDPIFEDTAFEQSAFESGSLENNLPEKGLPEKSAQVGPLDDQADDSISLDETLPDPESLEAGSDFSAYLQQGVSQGLRRRALRRLFATGGYNVRDGLDDYDQDFRQQKPLSAEISARLRQWTQKLEEASESPPLEEEPFVVESKAENDSQNPKPEQELEFTETSVDQDFEAR</sequence>
<dbReference type="EMBL" id="CP042382">
    <property type="protein sequence ID" value="QEA40006.1"/>
    <property type="molecule type" value="Genomic_DNA"/>
</dbReference>
<feature type="compositionally biased region" description="Acidic residues" evidence="1">
    <location>
        <begin position="185"/>
        <end position="200"/>
    </location>
</feature>
<organism evidence="2 3">
    <name type="scientific">Pistricoccus aurantiacus</name>
    <dbReference type="NCBI Taxonomy" id="1883414"/>
    <lineage>
        <taxon>Bacteria</taxon>
        <taxon>Pseudomonadati</taxon>
        <taxon>Pseudomonadota</taxon>
        <taxon>Gammaproteobacteria</taxon>
        <taxon>Oceanospirillales</taxon>
        <taxon>Halomonadaceae</taxon>
        <taxon>Pistricoccus</taxon>
    </lineage>
</organism>
<reference evidence="2 3" key="1">
    <citation type="submission" date="2019-06" db="EMBL/GenBank/DDBJ databases">
        <title>Genome analyses of bacteria isolated from kimchi.</title>
        <authorList>
            <person name="Lee S."/>
            <person name="Ahn S."/>
            <person name="Roh S."/>
        </authorList>
    </citation>
    <scope>NUCLEOTIDE SEQUENCE [LARGE SCALE GENOMIC DNA]</scope>
    <source>
        <strain evidence="2 3">CBA4606</strain>
    </source>
</reference>
<protein>
    <submittedName>
        <fullName evidence="2">DUF3306 domain-containing protein</fullName>
    </submittedName>
</protein>
<feature type="compositionally biased region" description="Polar residues" evidence="1">
    <location>
        <begin position="38"/>
        <end position="50"/>
    </location>
</feature>
<dbReference type="Proteomes" id="UP000321272">
    <property type="component" value="Chromosome"/>
</dbReference>
<evidence type="ECO:0000256" key="1">
    <source>
        <dbReference type="SAM" id="MobiDB-lite"/>
    </source>
</evidence>
<proteinExistence type="predicted"/>
<dbReference type="Pfam" id="PF11748">
    <property type="entry name" value="DUF3306"/>
    <property type="match status" value="1"/>
</dbReference>
<accession>A0A5B8STK1</accession>
<name>A0A5B8STK1_9GAMM</name>
<evidence type="ECO:0000313" key="3">
    <source>
        <dbReference type="Proteomes" id="UP000321272"/>
    </source>
</evidence>
<dbReference type="AlphaFoldDB" id="A0A5B8STK1"/>
<feature type="compositionally biased region" description="Acidic residues" evidence="1">
    <location>
        <begin position="69"/>
        <end position="86"/>
    </location>
</feature>
<keyword evidence="3" id="KW-1185">Reference proteome</keyword>
<dbReference type="KEGG" id="paur:FGL86_13585"/>
<gene>
    <name evidence="2" type="ORF">FGL86_13585</name>
</gene>
<feature type="region of interest" description="Disordered" evidence="1">
    <location>
        <begin position="153"/>
        <end position="200"/>
    </location>
</feature>
<dbReference type="RefSeq" id="WP_147185068.1">
    <property type="nucleotide sequence ID" value="NZ_CP042382.1"/>
</dbReference>
<feature type="compositionally biased region" description="Basic residues" evidence="1">
    <location>
        <begin position="1"/>
        <end position="12"/>
    </location>
</feature>
<feature type="region of interest" description="Disordered" evidence="1">
    <location>
        <begin position="1"/>
        <end position="91"/>
    </location>
</feature>
<evidence type="ECO:0000313" key="2">
    <source>
        <dbReference type="EMBL" id="QEA40006.1"/>
    </source>
</evidence>
<dbReference type="InterPro" id="IPR021735">
    <property type="entry name" value="DUF3306"/>
</dbReference>
<dbReference type="OrthoDB" id="5609487at2"/>